<evidence type="ECO:0000313" key="2">
    <source>
        <dbReference type="Proteomes" id="UP001145114"/>
    </source>
</evidence>
<feature type="non-terminal residue" evidence="1">
    <location>
        <position position="1149"/>
    </location>
</feature>
<keyword evidence="2" id="KW-1185">Reference proteome</keyword>
<gene>
    <name evidence="1" type="ORF">EV182_002638</name>
</gene>
<comment type="caution">
    <text evidence="1">The sequence shown here is derived from an EMBL/GenBank/DDBJ whole genome shotgun (WGS) entry which is preliminary data.</text>
</comment>
<dbReference type="EMBL" id="JAMZIH010005710">
    <property type="protein sequence ID" value="KAJ1674751.1"/>
    <property type="molecule type" value="Genomic_DNA"/>
</dbReference>
<accession>A0ACC1HEH8</accession>
<protein>
    <submittedName>
        <fullName evidence="1">Uncharacterized protein</fullName>
    </submittedName>
</protein>
<proteinExistence type="predicted"/>
<sequence>ESLHYRQRLRPSPHSDTVKSPSPGTSRRSADGGDSTSRLAARRRLKSYYKLASETQQQQPSSSESLESQRQVATGASSPSVSTTVAANSVKPLSVLSPLSTTFYSIFGATKGYTGQSVAATGIGADKGHKAGPAQQGVIAHATQRSGGSTSRGEQPACTTEMDSPQFNSKVYLRRMLRECGASDLLSLDNQLVSEIRHLDGEMRNMIYQNYSQFISATDAIERLNHQLAVMDEEMDALTKKVDGMVTRATAIAAPLAQRSQRIYQLSATHKLLLKLQFLYDVPSQLNAYISRGELALAARVWAKTRPLFDRYRQLGVFAGLERDGKAIVSGVEATVWSRWRDPATTAVEGNEYSALLAMLSPERAKELWKSYLEIQTEKLRALCDQLVTSVASQGRPQHASRRQFARSTDDLDIDGDGSHQLRTSTLAAQKPPTSRPASLVESFDIYTTARRNSLATNSLTTLSPATDDLRTFNNAFLPVWNSVLIGFVIQFLPHGDSRSSLVAGGTHDLARATETLGIEDFSTDMLIELLSPTTPGCDHFLASRSFVPAWRMVGEQDWELACSALDKAIGDWQQLYVQAVSSIILSSGHYTSQTSSFSTDTLDQLIDDAERFPLLVRAGRLGYAVTSISRNWQAFVVDTALDHLLLALSDQVVDYLKQPFVPPNIPRLPPPGPMLPSGGDSGKASEVQRQHTKRPHSISTANLHWSIRAATTTATATPGSNDSTSRQYWASSPRLQFPAVTAVSPRGHRRAASSVSSPTFEISTRPQRSRSFKFPSNAESPSNPGPPGGIPHNRRSSRPELFALPRAASPLSATHSSHLQSSSGVASAAKAAPPVQGLTFNQSPRHHHRYNHQYLYHHQYQPHNYPHYYRHKPPRAFVTDLEAWFIEQVLSKFSLILETIAQHYSDNESSDLIQGSSPSQASTRHTLRLLAPRSTVFSRLLNMFVRITSTSLQQWISKIIPEAFASIAGLDDATDDHPDAPSPAPDAEYSCKTPPSPSIDTPDQAGLEWTPLANLLMARLCLDFEQSLTRNIYQFCEQALAVAKDRGSNPDAEYQCSRSNSLVGSNTAVHSPTYPTLAHSQPASKEHVEIEPGAPGSVPAAGAEQFDILSCSTHGDYDNHARFVYDIKEYSASWNSTAQRLVWMLIRR</sequence>
<organism evidence="1 2">
    <name type="scientific">Spiromyces aspiralis</name>
    <dbReference type="NCBI Taxonomy" id="68401"/>
    <lineage>
        <taxon>Eukaryota</taxon>
        <taxon>Fungi</taxon>
        <taxon>Fungi incertae sedis</taxon>
        <taxon>Zoopagomycota</taxon>
        <taxon>Kickxellomycotina</taxon>
        <taxon>Kickxellomycetes</taxon>
        <taxon>Kickxellales</taxon>
        <taxon>Kickxellaceae</taxon>
        <taxon>Spiromyces</taxon>
    </lineage>
</organism>
<feature type="non-terminal residue" evidence="1">
    <location>
        <position position="1"/>
    </location>
</feature>
<reference evidence="1" key="1">
    <citation type="submission" date="2022-06" db="EMBL/GenBank/DDBJ databases">
        <title>Phylogenomic reconstructions and comparative analyses of Kickxellomycotina fungi.</title>
        <authorList>
            <person name="Reynolds N.K."/>
            <person name="Stajich J.E."/>
            <person name="Barry K."/>
            <person name="Grigoriev I.V."/>
            <person name="Crous P."/>
            <person name="Smith M.E."/>
        </authorList>
    </citation>
    <scope>NUCLEOTIDE SEQUENCE</scope>
    <source>
        <strain evidence="1">RSA 2271</strain>
    </source>
</reference>
<name>A0ACC1HEH8_9FUNG</name>
<dbReference type="Proteomes" id="UP001145114">
    <property type="component" value="Unassembled WGS sequence"/>
</dbReference>
<evidence type="ECO:0000313" key="1">
    <source>
        <dbReference type="EMBL" id="KAJ1674751.1"/>
    </source>
</evidence>